<dbReference type="InterPro" id="IPR013650">
    <property type="entry name" value="ATP-grasp_succ-CoA_synth-type"/>
</dbReference>
<organism evidence="2 3">
    <name type="scientific">Coptis chinensis</name>
    <dbReference type="NCBI Taxonomy" id="261450"/>
    <lineage>
        <taxon>Eukaryota</taxon>
        <taxon>Viridiplantae</taxon>
        <taxon>Streptophyta</taxon>
        <taxon>Embryophyta</taxon>
        <taxon>Tracheophyta</taxon>
        <taxon>Spermatophyta</taxon>
        <taxon>Magnoliopsida</taxon>
        <taxon>Ranunculales</taxon>
        <taxon>Ranunculaceae</taxon>
        <taxon>Coptidoideae</taxon>
        <taxon>Coptis</taxon>
    </lineage>
</organism>
<dbReference type="PANTHER" id="PTHR11815">
    <property type="entry name" value="SUCCINYL-COA SYNTHETASE BETA CHAIN"/>
    <property type="match status" value="1"/>
</dbReference>
<evidence type="ECO:0000259" key="1">
    <source>
        <dbReference type="Pfam" id="PF08442"/>
    </source>
</evidence>
<dbReference type="GO" id="GO:0005739">
    <property type="term" value="C:mitochondrion"/>
    <property type="evidence" value="ECO:0007669"/>
    <property type="project" value="TreeGrafter"/>
</dbReference>
<feature type="non-terminal residue" evidence="2">
    <location>
        <position position="217"/>
    </location>
</feature>
<keyword evidence="3" id="KW-1185">Reference proteome</keyword>
<protein>
    <recommendedName>
        <fullName evidence="1">ATP-grasp fold succinyl-CoA synthetase-type domain-containing protein</fullName>
    </recommendedName>
</protein>
<accession>A0A835HW44</accession>
<dbReference type="OrthoDB" id="1552at2759"/>
<dbReference type="EMBL" id="JADFTS010000005">
    <property type="protein sequence ID" value="KAF9605811.1"/>
    <property type="molecule type" value="Genomic_DNA"/>
</dbReference>
<comment type="caution">
    <text evidence="2">The sequence shown here is derived from an EMBL/GenBank/DDBJ whole genome shotgun (WGS) entry which is preliminary data.</text>
</comment>
<reference evidence="2 3" key="1">
    <citation type="submission" date="2020-10" db="EMBL/GenBank/DDBJ databases">
        <title>The Coptis chinensis genome and diversification of protoberbering-type alkaloids.</title>
        <authorList>
            <person name="Wang B."/>
            <person name="Shu S."/>
            <person name="Song C."/>
            <person name="Liu Y."/>
        </authorList>
    </citation>
    <scope>NUCLEOTIDE SEQUENCE [LARGE SCALE GENOMIC DNA]</scope>
    <source>
        <strain evidence="2">HL-2020</strain>
        <tissue evidence="2">Leaf</tissue>
    </source>
</reference>
<name>A0A835HW44_9MAGN</name>
<dbReference type="SUPFAM" id="SSF56059">
    <property type="entry name" value="Glutathione synthetase ATP-binding domain-like"/>
    <property type="match status" value="1"/>
</dbReference>
<gene>
    <name evidence="2" type="ORF">IFM89_018538</name>
</gene>
<dbReference type="PANTHER" id="PTHR11815:SF10">
    <property type="entry name" value="SUCCINATE--COA LIGASE [GDP-FORMING] SUBUNIT BETA, MITOCHONDRIAL"/>
    <property type="match status" value="1"/>
</dbReference>
<dbReference type="Gene3D" id="3.30.470.20">
    <property type="entry name" value="ATP-grasp fold, B domain"/>
    <property type="match status" value="1"/>
</dbReference>
<dbReference type="GO" id="GO:0042709">
    <property type="term" value="C:succinate-CoA ligase complex"/>
    <property type="evidence" value="ECO:0007669"/>
    <property type="project" value="TreeGrafter"/>
</dbReference>
<proteinExistence type="predicted"/>
<dbReference type="GO" id="GO:0004775">
    <property type="term" value="F:succinate-CoA ligase (ADP-forming) activity"/>
    <property type="evidence" value="ECO:0007669"/>
    <property type="project" value="TreeGrafter"/>
</dbReference>
<dbReference type="GO" id="GO:0006099">
    <property type="term" value="P:tricarboxylic acid cycle"/>
    <property type="evidence" value="ECO:0007669"/>
    <property type="project" value="UniProtKB-UniPathway"/>
</dbReference>
<feature type="domain" description="ATP-grasp fold succinyl-CoA synthetase-type" evidence="1">
    <location>
        <begin position="97"/>
        <end position="199"/>
    </location>
</feature>
<evidence type="ECO:0000313" key="3">
    <source>
        <dbReference type="Proteomes" id="UP000631114"/>
    </source>
</evidence>
<dbReference type="Proteomes" id="UP000631114">
    <property type="component" value="Unassembled WGS sequence"/>
</dbReference>
<dbReference type="UniPathway" id="UPA00223">
    <property type="reaction ID" value="UER00999"/>
</dbReference>
<dbReference type="Pfam" id="PF08442">
    <property type="entry name" value="ATP-grasp_2"/>
    <property type="match status" value="1"/>
</dbReference>
<dbReference type="AlphaFoldDB" id="A0A835HW44"/>
<sequence length="217" mass="24267">KLVRSPPFTPSVLLARSFEKQLSTGPALTCFHINENTSTSEENKNLEEVLHLLYERIRPRDTSLSNRRPLVDVINNKILPSISVAKNRDRGSIESVNMGEVVSKLYLCENLSLVNDRCFAITFDRTTCVPLILACRKGRTSIEDQAEKFPDIITKVPIGVFKGITEATKVTGGLDPKAADRGVSMKQVKKLYKPFVQKEIFAFHYSSQEDPRAITAA</sequence>
<evidence type="ECO:0000313" key="2">
    <source>
        <dbReference type="EMBL" id="KAF9605811.1"/>
    </source>
</evidence>
<dbReference type="GO" id="GO:0006104">
    <property type="term" value="P:succinyl-CoA metabolic process"/>
    <property type="evidence" value="ECO:0007669"/>
    <property type="project" value="TreeGrafter"/>
</dbReference>